<sequence length="335" mass="37463">MSLVPNYGSSSESEDSDHETTPQTQTKRPLSSLLPPPKKTVSIALPKLEDDEEDDLDRERKRPKTTVGLGLADLLPAPKNYRSVPVSKTTTDKAFIPHALSKKMKGKEKATAQEEPAEESKSVVNEEQEADKLDDEDVEGVDNDDEDAKQESTKFTGSFFHIGKDLKDKEINIQPKVKPVLATPGPMYSVERPPVEQQQPELAAVDMYAYDPNAMYSADPSVYYQYEQATNVEGLQDDPELERLVGKRVRGEGNIQIKEVNQNDMLPSEEWRRAQALTAAPKFNNGVTMQASKLQMKKNNIMALAAQAVNNQEKMDEMFAANKKTRREAAKKYGF</sequence>
<organism evidence="2 3">
    <name type="scientific">Mucor circinelloides f. circinelloides (strain 1006PhL)</name>
    <name type="common">Mucormycosis agent</name>
    <name type="synonym">Calyptromyces circinelloides</name>
    <dbReference type="NCBI Taxonomy" id="1220926"/>
    <lineage>
        <taxon>Eukaryota</taxon>
        <taxon>Fungi</taxon>
        <taxon>Fungi incertae sedis</taxon>
        <taxon>Mucoromycota</taxon>
        <taxon>Mucoromycotina</taxon>
        <taxon>Mucoromycetes</taxon>
        <taxon>Mucorales</taxon>
        <taxon>Mucorineae</taxon>
        <taxon>Mucoraceae</taxon>
        <taxon>Mucor</taxon>
    </lineage>
</organism>
<reference evidence="3" key="1">
    <citation type="submission" date="2013-05" db="EMBL/GenBank/DDBJ databases">
        <title>The Genome sequence of Mucor circinelloides f. circinelloides 1006PhL.</title>
        <authorList>
            <consortium name="The Broad Institute Genomics Platform"/>
            <person name="Cuomo C."/>
            <person name="Earl A."/>
            <person name="Findley K."/>
            <person name="Lee S.C."/>
            <person name="Walker B."/>
            <person name="Young S."/>
            <person name="Zeng Q."/>
            <person name="Gargeya S."/>
            <person name="Fitzgerald M."/>
            <person name="Haas B."/>
            <person name="Abouelleil A."/>
            <person name="Allen A.W."/>
            <person name="Alvarado L."/>
            <person name="Arachchi H.M."/>
            <person name="Berlin A.M."/>
            <person name="Chapman S.B."/>
            <person name="Gainer-Dewar J."/>
            <person name="Goldberg J."/>
            <person name="Griggs A."/>
            <person name="Gujja S."/>
            <person name="Hansen M."/>
            <person name="Howarth C."/>
            <person name="Imamovic A."/>
            <person name="Ireland A."/>
            <person name="Larimer J."/>
            <person name="McCowan C."/>
            <person name="Murphy C."/>
            <person name="Pearson M."/>
            <person name="Poon T.W."/>
            <person name="Priest M."/>
            <person name="Roberts A."/>
            <person name="Saif S."/>
            <person name="Shea T."/>
            <person name="Sisk P."/>
            <person name="Sykes S."/>
            <person name="Wortman J."/>
            <person name="Nusbaum C."/>
            <person name="Birren B."/>
        </authorList>
    </citation>
    <scope>NUCLEOTIDE SEQUENCE [LARGE SCALE GENOMIC DNA]</scope>
    <source>
        <strain evidence="3">1006PhL</strain>
    </source>
</reference>
<evidence type="ECO:0000313" key="2">
    <source>
        <dbReference type="EMBL" id="EPB86897.1"/>
    </source>
</evidence>
<proteinExistence type="predicted"/>
<name>S2JEM4_MUCC1</name>
<dbReference type="PANTHER" id="PTHR13621">
    <property type="entry name" value="PROLINE-RICH PROTEIN PRCC"/>
    <property type="match status" value="1"/>
</dbReference>
<dbReference type="eggNOG" id="KOG3903">
    <property type="taxonomic scope" value="Eukaryota"/>
</dbReference>
<dbReference type="InterPro" id="IPR018800">
    <property type="entry name" value="PRCC"/>
</dbReference>
<evidence type="ECO:0008006" key="4">
    <source>
        <dbReference type="Google" id="ProtNLM"/>
    </source>
</evidence>
<dbReference type="Proteomes" id="UP000014254">
    <property type="component" value="Unassembled WGS sequence"/>
</dbReference>
<gene>
    <name evidence="2" type="ORF">HMPREF1544_06323</name>
</gene>
<dbReference type="VEuPathDB" id="FungiDB:HMPREF1544_06323"/>
<dbReference type="OrthoDB" id="206969at2759"/>
<accession>S2JEM4</accession>
<dbReference type="AlphaFoldDB" id="S2JEM4"/>
<dbReference type="Pfam" id="PF10253">
    <property type="entry name" value="PRCC"/>
    <property type="match status" value="1"/>
</dbReference>
<feature type="compositionally biased region" description="Acidic residues" evidence="1">
    <location>
        <begin position="126"/>
        <end position="148"/>
    </location>
</feature>
<protein>
    <recommendedName>
        <fullName evidence="4">Proline-rich protein PRCC</fullName>
    </recommendedName>
</protein>
<dbReference type="STRING" id="1220926.S2JEM4"/>
<dbReference type="InParanoid" id="S2JEM4"/>
<evidence type="ECO:0000256" key="1">
    <source>
        <dbReference type="SAM" id="MobiDB-lite"/>
    </source>
</evidence>
<feature type="region of interest" description="Disordered" evidence="1">
    <location>
        <begin position="1"/>
        <end position="155"/>
    </location>
</feature>
<evidence type="ECO:0000313" key="3">
    <source>
        <dbReference type="Proteomes" id="UP000014254"/>
    </source>
</evidence>
<keyword evidence="3" id="KW-1185">Reference proteome</keyword>
<dbReference type="PANTHER" id="PTHR13621:SF2">
    <property type="entry name" value="PROLINE-RICH PROTEIN PRCC"/>
    <property type="match status" value="1"/>
</dbReference>
<dbReference type="EMBL" id="KE123979">
    <property type="protein sequence ID" value="EPB86897.1"/>
    <property type="molecule type" value="Genomic_DNA"/>
</dbReference>
<dbReference type="OMA" id="MYSADPS"/>
<dbReference type="GO" id="GO:0005634">
    <property type="term" value="C:nucleus"/>
    <property type="evidence" value="ECO:0007669"/>
    <property type="project" value="TreeGrafter"/>
</dbReference>